<feature type="transmembrane region" description="Helical" evidence="1">
    <location>
        <begin position="87"/>
        <end position="105"/>
    </location>
</feature>
<feature type="transmembrane region" description="Helical" evidence="1">
    <location>
        <begin position="126"/>
        <end position="149"/>
    </location>
</feature>
<organism evidence="2 3">
    <name type="scientific">Anthropogastromicrobium aceti</name>
    <dbReference type="NCBI Taxonomy" id="2981768"/>
    <lineage>
        <taxon>Bacteria</taxon>
        <taxon>Bacillati</taxon>
        <taxon>Bacillota</taxon>
        <taxon>Clostridia</taxon>
        <taxon>Lachnospirales</taxon>
        <taxon>Lachnospiraceae</taxon>
        <taxon>Anthropogastromicrobium</taxon>
    </lineage>
</organism>
<evidence type="ECO:0000256" key="1">
    <source>
        <dbReference type="SAM" id="Phobius"/>
    </source>
</evidence>
<dbReference type="Proteomes" id="UP001198200">
    <property type="component" value="Unassembled WGS sequence"/>
</dbReference>
<reference evidence="2 3" key="1">
    <citation type="submission" date="2021-10" db="EMBL/GenBank/DDBJ databases">
        <title>Anaerobic single-cell dispensing facilitates the cultivation of human gut bacteria.</title>
        <authorList>
            <person name="Afrizal A."/>
        </authorList>
    </citation>
    <scope>NUCLEOTIDE SEQUENCE [LARGE SCALE GENOMIC DNA]</scope>
    <source>
        <strain evidence="2 3">CLA-AA-H224</strain>
    </source>
</reference>
<feature type="transmembrane region" description="Helical" evidence="1">
    <location>
        <begin position="210"/>
        <end position="231"/>
    </location>
</feature>
<comment type="caution">
    <text evidence="2">The sequence shown here is derived from an EMBL/GenBank/DDBJ whole genome shotgun (WGS) entry which is preliminary data.</text>
</comment>
<keyword evidence="3" id="KW-1185">Reference proteome</keyword>
<feature type="transmembrane region" description="Helical" evidence="1">
    <location>
        <begin position="177"/>
        <end position="198"/>
    </location>
</feature>
<feature type="transmembrane region" description="Helical" evidence="1">
    <location>
        <begin position="251"/>
        <end position="277"/>
    </location>
</feature>
<dbReference type="RefSeq" id="WP_308731018.1">
    <property type="nucleotide sequence ID" value="NZ_JAJEQN010000003.1"/>
</dbReference>
<gene>
    <name evidence="2" type="ORF">LKD48_02020</name>
</gene>
<sequence length="286" mass="32163">MTIQSNYRQTNYKQTRRKNLRGLLKSETFRCFCSWHFLLTVFGVVCVCMLGIFQTLTQAVKNQQVRELFSSVQAIEQSLVFDQYKSLLVAVLAGLYSYTFARDYNYHNIRNLLVRVSYKDYVTTKVLVNIGGTIASVIIGFLLTSFLTIPVMPLESSADISYNSDAFRILMTNPSGAVLYLVLLGTNFGLAAAALTTAGMALSVWSPNSYVAIGGSVLLFYFLYSVSLLLPDRVSFEWISSGLQSLPSENPIWVAVYHLGFLLICNVFSGLFFYYAVRKRYQNGDL</sequence>
<evidence type="ECO:0008006" key="4">
    <source>
        <dbReference type="Google" id="ProtNLM"/>
    </source>
</evidence>
<name>A0AAE3E2Z4_9FIRM</name>
<feature type="transmembrane region" description="Helical" evidence="1">
    <location>
        <begin position="31"/>
        <end position="53"/>
    </location>
</feature>
<dbReference type="EMBL" id="JAJEQN010000003">
    <property type="protein sequence ID" value="MCC2220427.1"/>
    <property type="molecule type" value="Genomic_DNA"/>
</dbReference>
<keyword evidence="1" id="KW-0812">Transmembrane</keyword>
<evidence type="ECO:0000313" key="3">
    <source>
        <dbReference type="Proteomes" id="UP001198200"/>
    </source>
</evidence>
<keyword evidence="1" id="KW-1133">Transmembrane helix</keyword>
<protein>
    <recommendedName>
        <fullName evidence="4">ABC-2 family transporter protein</fullName>
    </recommendedName>
</protein>
<keyword evidence="1" id="KW-0472">Membrane</keyword>
<dbReference type="AlphaFoldDB" id="A0AAE3E2Z4"/>
<proteinExistence type="predicted"/>
<accession>A0AAE3E2Z4</accession>
<evidence type="ECO:0000313" key="2">
    <source>
        <dbReference type="EMBL" id="MCC2220427.1"/>
    </source>
</evidence>